<organism evidence="2 3">
    <name type="scientific">Pieris brassicae</name>
    <name type="common">White butterfly</name>
    <name type="synonym">Large white butterfly</name>
    <dbReference type="NCBI Taxonomy" id="7116"/>
    <lineage>
        <taxon>Eukaryota</taxon>
        <taxon>Metazoa</taxon>
        <taxon>Ecdysozoa</taxon>
        <taxon>Arthropoda</taxon>
        <taxon>Hexapoda</taxon>
        <taxon>Insecta</taxon>
        <taxon>Pterygota</taxon>
        <taxon>Neoptera</taxon>
        <taxon>Endopterygota</taxon>
        <taxon>Lepidoptera</taxon>
        <taxon>Glossata</taxon>
        <taxon>Ditrysia</taxon>
        <taxon>Papilionoidea</taxon>
        <taxon>Pieridae</taxon>
        <taxon>Pierinae</taxon>
        <taxon>Pieris</taxon>
    </lineage>
</organism>
<evidence type="ECO:0000313" key="2">
    <source>
        <dbReference type="EMBL" id="CAH4030467.1"/>
    </source>
</evidence>
<feature type="region of interest" description="Disordered" evidence="1">
    <location>
        <begin position="27"/>
        <end position="66"/>
    </location>
</feature>
<gene>
    <name evidence="2" type="ORF">PIBRA_LOCUS7118</name>
</gene>
<dbReference type="EMBL" id="CALOZG010000010">
    <property type="protein sequence ID" value="CAH4030467.1"/>
    <property type="molecule type" value="Genomic_DNA"/>
</dbReference>
<dbReference type="AlphaFoldDB" id="A0A9P0TND6"/>
<feature type="compositionally biased region" description="Polar residues" evidence="1">
    <location>
        <begin position="54"/>
        <end position="66"/>
    </location>
</feature>
<feature type="compositionally biased region" description="Basic residues" evidence="1">
    <location>
        <begin position="31"/>
        <end position="49"/>
    </location>
</feature>
<evidence type="ECO:0000256" key="1">
    <source>
        <dbReference type="SAM" id="MobiDB-lite"/>
    </source>
</evidence>
<proteinExistence type="predicted"/>
<name>A0A9P0TND6_PIEBR</name>
<evidence type="ECO:0000313" key="3">
    <source>
        <dbReference type="Proteomes" id="UP001152562"/>
    </source>
</evidence>
<accession>A0A9P0TND6</accession>
<sequence>MLYTSKRACRAGCAESLLGEIMSRQSELRRKNMHQHHARAHQQPHRAGAKRPENGSQYDSVEFPSTNSLARNSSLIRGGLERSHWKPKDVHGFTYTWEVNIDNWNHTEHYVFSPSWSK</sequence>
<dbReference type="Proteomes" id="UP001152562">
    <property type="component" value="Unassembled WGS sequence"/>
</dbReference>
<protein>
    <submittedName>
        <fullName evidence="2">Uncharacterized protein</fullName>
    </submittedName>
</protein>
<comment type="caution">
    <text evidence="2">The sequence shown here is derived from an EMBL/GenBank/DDBJ whole genome shotgun (WGS) entry which is preliminary data.</text>
</comment>
<reference evidence="2" key="1">
    <citation type="submission" date="2022-05" db="EMBL/GenBank/DDBJ databases">
        <authorList>
            <person name="Okamura Y."/>
        </authorList>
    </citation>
    <scope>NUCLEOTIDE SEQUENCE</scope>
</reference>
<keyword evidence="3" id="KW-1185">Reference proteome</keyword>